<evidence type="ECO:0000256" key="1">
    <source>
        <dbReference type="SAM" id="SignalP"/>
    </source>
</evidence>
<protein>
    <submittedName>
        <fullName evidence="2">Uncharacterized protein</fullName>
    </submittedName>
</protein>
<dbReference type="AlphaFoldDB" id="A0A1X6YS41"/>
<gene>
    <name evidence="2" type="ORF">ROA7450_01233</name>
</gene>
<keyword evidence="1" id="KW-0732">Signal</keyword>
<feature type="chain" id="PRO_5012891635" evidence="1">
    <location>
        <begin position="23"/>
        <end position="101"/>
    </location>
</feature>
<evidence type="ECO:0000313" key="3">
    <source>
        <dbReference type="Proteomes" id="UP000193061"/>
    </source>
</evidence>
<keyword evidence="3" id="KW-1185">Reference proteome</keyword>
<accession>A0A1X6YS41</accession>
<sequence length="101" mass="10760">MKGKLILYAVVAMGLLSHPATAQNNCGQRDMVLDRLASKYRESRQSVGLGANNTMIEVFASDETGTWTITATNARGITCLLASGQAFETLTEALPAIGNEL</sequence>
<proteinExistence type="predicted"/>
<dbReference type="EMBL" id="FWFX01000003">
    <property type="protein sequence ID" value="SLN29117.1"/>
    <property type="molecule type" value="Genomic_DNA"/>
</dbReference>
<reference evidence="2 3" key="1">
    <citation type="submission" date="2017-03" db="EMBL/GenBank/DDBJ databases">
        <authorList>
            <person name="Afonso C.L."/>
            <person name="Miller P.J."/>
            <person name="Scott M.A."/>
            <person name="Spackman E."/>
            <person name="Goraichik I."/>
            <person name="Dimitrov K.M."/>
            <person name="Suarez D.L."/>
            <person name="Swayne D.E."/>
        </authorList>
    </citation>
    <scope>NUCLEOTIDE SEQUENCE [LARGE SCALE GENOMIC DNA]</scope>
    <source>
        <strain evidence="2 3">CECT 7450</strain>
    </source>
</reference>
<evidence type="ECO:0000313" key="2">
    <source>
        <dbReference type="EMBL" id="SLN29117.1"/>
    </source>
</evidence>
<feature type="signal peptide" evidence="1">
    <location>
        <begin position="1"/>
        <end position="22"/>
    </location>
</feature>
<name>A0A1X6YS41_9RHOB</name>
<organism evidence="2 3">
    <name type="scientific">Roseovarius albus</name>
    <dbReference type="NCBI Taxonomy" id="1247867"/>
    <lineage>
        <taxon>Bacteria</taxon>
        <taxon>Pseudomonadati</taxon>
        <taxon>Pseudomonadota</taxon>
        <taxon>Alphaproteobacteria</taxon>
        <taxon>Rhodobacterales</taxon>
        <taxon>Roseobacteraceae</taxon>
        <taxon>Roseovarius</taxon>
    </lineage>
</organism>
<dbReference type="Proteomes" id="UP000193061">
    <property type="component" value="Unassembled WGS sequence"/>
</dbReference>
<dbReference type="RefSeq" id="WP_200812928.1">
    <property type="nucleotide sequence ID" value="NZ_FWFX01000003.1"/>
</dbReference>